<dbReference type="InterPro" id="IPR027463">
    <property type="entry name" value="AcrB_DN_DC_subdom"/>
</dbReference>
<feature type="transmembrane region" description="Helical" evidence="1">
    <location>
        <begin position="388"/>
        <end position="408"/>
    </location>
</feature>
<dbReference type="GO" id="GO:0042910">
    <property type="term" value="F:xenobiotic transmembrane transporter activity"/>
    <property type="evidence" value="ECO:0007669"/>
    <property type="project" value="TreeGrafter"/>
</dbReference>
<feature type="transmembrane region" description="Helical" evidence="1">
    <location>
        <begin position="983"/>
        <end position="1009"/>
    </location>
</feature>
<keyword evidence="1" id="KW-0812">Transmembrane</keyword>
<proteinExistence type="predicted"/>
<feature type="transmembrane region" description="Helical" evidence="1">
    <location>
        <begin position="876"/>
        <end position="899"/>
    </location>
</feature>
<reference evidence="2 3" key="1">
    <citation type="submission" date="2016-11" db="EMBL/GenBank/DDBJ databases">
        <authorList>
            <person name="Jaros S."/>
            <person name="Januszkiewicz K."/>
            <person name="Wedrychowicz H."/>
        </authorList>
    </citation>
    <scope>NUCLEOTIDE SEQUENCE [LARGE SCALE GENOMIC DNA]</scope>
    <source>
        <strain evidence="2 3">DSM 13106</strain>
    </source>
</reference>
<feature type="transmembrane region" description="Helical" evidence="1">
    <location>
        <begin position="854"/>
        <end position="870"/>
    </location>
</feature>
<evidence type="ECO:0000313" key="3">
    <source>
        <dbReference type="Proteomes" id="UP000184389"/>
    </source>
</evidence>
<accession>A0A1M5T197</accession>
<feature type="transmembrane region" description="Helical" evidence="1">
    <location>
        <begin position="331"/>
        <end position="350"/>
    </location>
</feature>
<dbReference type="OrthoDB" id="9757876at2"/>
<evidence type="ECO:0000313" key="2">
    <source>
        <dbReference type="EMBL" id="SHH44448.1"/>
    </source>
</evidence>
<keyword evidence="3" id="KW-1185">Reference proteome</keyword>
<dbReference type="InterPro" id="IPR001036">
    <property type="entry name" value="Acrflvin-R"/>
</dbReference>
<dbReference type="AlphaFoldDB" id="A0A1M5T197"/>
<dbReference type="Gene3D" id="3.30.70.1320">
    <property type="entry name" value="Multidrug efflux transporter AcrB pore domain like"/>
    <property type="match status" value="1"/>
</dbReference>
<sequence length="1017" mass="111194">MNLYSFSVKKPITILMITLVILIVGIVSLTRIPLDLLPKIEIPIAVVSTSYKGAGPQEIEKLVTKPIEGAVATVGSVKNVKSISMDGNSLVVIEFNFGTNMDFANLEMREKIDLVKGYLPREVSNPMVVKVDPNALPILQLAFYSDEDLGKLQSQVMEIIKPRIERIEGVASVAVTGGNEKEVAIVVNEGELERYGLSMDRITQTIGAENLNLPGGQVHSGGKKLTVKTSGEFSSIEQIKALPIPLVTGGVIHLEDIAQISLEDKEINTISRINGKDGINMSIQKQSGANTVRVSEEINKELNEILKEYPSLEMEIVLDQAKYIKDSIINVFKNALMGAAFAIIVLYIFLRDLKTTLIISVSIPVSIVATFILLYFRNITFNVMTLGGMALGVGMLVDNSIVVLENIYRMSEGGEPSDTAAIEGAKEVSMAVIASTLTTIVVFLPMVFVRGFTATIFKELAYTVVFSLLISLLVSLTLIPMLSSRSLRKKKKIERKDIFYKFYGKVEKEYKNILDWALRHKGWTVCIAVLIFIFTLTPLFLIGGEFFPPIDEGVFVVNISLPQGSSFKDINEVLGRLEGEIGNIEEVDTVFSTIGAGSLVSTSSSSTNSNKGSITVILKPLNERNKSTFQVADEVRNIKKDIAGADISVDVSSELMGGLGGDPVNISIKGDDLDTLKGIGEDFKEIVKTVPGTREVKSNYEDGIPEVKIVLHRDMASQFGLSTYQVANSVRGNLSGVVASKYKYEGSEIDIVVKKEGSKDETIQGLKSLNIPTPLGSSVPLLEIADIQVEKGPVNIYRENQSRVVSVTSQIYDRDMESTIEDIEAKLKDYHMPRGYSYSFEGQHKQLVKAYRDLTLVLILAVVFVFIILASQFESFIYPFIIILSVPLSFSGAALFLLLSGKSLSVPAIVGGIVLAGIVVNNAIVLVDYINTLRKNGMEKDEAVRKAGPTRLRPILMTTLTTVLGLLPLAIRRGEGSEIQSPMAIAVIGGLILSTLLTLVLEPVLYIMFDNLRNRNN</sequence>
<feature type="transmembrane region" description="Helical" evidence="1">
    <location>
        <begin position="951"/>
        <end position="971"/>
    </location>
</feature>
<gene>
    <name evidence="2" type="ORF">SAMN02745180_00343</name>
</gene>
<dbReference type="PANTHER" id="PTHR32063">
    <property type="match status" value="1"/>
</dbReference>
<protein>
    <submittedName>
        <fullName evidence="2">Hydrophobic/amphiphilic exporter-1, HAE1 family</fullName>
    </submittedName>
</protein>
<dbReference type="GO" id="GO:0005886">
    <property type="term" value="C:plasma membrane"/>
    <property type="evidence" value="ECO:0007669"/>
    <property type="project" value="TreeGrafter"/>
</dbReference>
<dbReference type="SUPFAM" id="SSF82714">
    <property type="entry name" value="Multidrug efflux transporter AcrB TolC docking domain, DN and DC subdomains"/>
    <property type="match status" value="2"/>
</dbReference>
<feature type="transmembrane region" description="Helical" evidence="1">
    <location>
        <begin position="522"/>
        <end position="542"/>
    </location>
</feature>
<dbReference type="Gene3D" id="1.20.1640.10">
    <property type="entry name" value="Multidrug efflux transporter AcrB transmembrane domain"/>
    <property type="match status" value="2"/>
</dbReference>
<dbReference type="EMBL" id="FQXR01000002">
    <property type="protein sequence ID" value="SHH44448.1"/>
    <property type="molecule type" value="Genomic_DNA"/>
</dbReference>
<feature type="transmembrane region" description="Helical" evidence="1">
    <location>
        <begin position="356"/>
        <end position="376"/>
    </location>
</feature>
<dbReference type="SUPFAM" id="SSF82866">
    <property type="entry name" value="Multidrug efflux transporter AcrB transmembrane domain"/>
    <property type="match status" value="2"/>
</dbReference>
<dbReference type="Gene3D" id="3.30.70.1440">
    <property type="entry name" value="Multidrug efflux transporter AcrB pore domain"/>
    <property type="match status" value="1"/>
</dbReference>
<dbReference type="PRINTS" id="PR00702">
    <property type="entry name" value="ACRIFLAVINRP"/>
</dbReference>
<dbReference type="RefSeq" id="WP_072742790.1">
    <property type="nucleotide sequence ID" value="NZ_FQXR01000002.1"/>
</dbReference>
<name>A0A1M5T197_9FIRM</name>
<evidence type="ECO:0000256" key="1">
    <source>
        <dbReference type="SAM" id="Phobius"/>
    </source>
</evidence>
<keyword evidence="1" id="KW-1133">Transmembrane helix</keyword>
<dbReference type="SUPFAM" id="SSF82693">
    <property type="entry name" value="Multidrug efflux transporter AcrB pore domain, PN1, PN2, PC1 and PC2 subdomains"/>
    <property type="match status" value="3"/>
</dbReference>
<dbReference type="Pfam" id="PF00873">
    <property type="entry name" value="ACR_tran"/>
    <property type="match status" value="1"/>
</dbReference>
<feature type="transmembrane region" description="Helical" evidence="1">
    <location>
        <begin position="428"/>
        <end position="448"/>
    </location>
</feature>
<dbReference type="Gene3D" id="3.30.70.1430">
    <property type="entry name" value="Multidrug efflux transporter AcrB pore domain"/>
    <property type="match status" value="2"/>
</dbReference>
<feature type="transmembrane region" description="Helical" evidence="1">
    <location>
        <begin position="12"/>
        <end position="30"/>
    </location>
</feature>
<dbReference type="Gene3D" id="3.30.2090.10">
    <property type="entry name" value="Multidrug efflux transporter AcrB TolC docking domain, DN and DC subdomains"/>
    <property type="match status" value="2"/>
</dbReference>
<dbReference type="Proteomes" id="UP000184389">
    <property type="component" value="Unassembled WGS sequence"/>
</dbReference>
<dbReference type="STRING" id="1123281.SAMN02745180_00343"/>
<feature type="transmembrane region" description="Helical" evidence="1">
    <location>
        <begin position="906"/>
        <end position="931"/>
    </location>
</feature>
<keyword evidence="1" id="KW-0472">Membrane</keyword>
<feature type="transmembrane region" description="Helical" evidence="1">
    <location>
        <begin position="460"/>
        <end position="482"/>
    </location>
</feature>
<dbReference type="PANTHER" id="PTHR32063:SF0">
    <property type="entry name" value="SWARMING MOTILITY PROTEIN SWRC"/>
    <property type="match status" value="1"/>
</dbReference>
<organism evidence="2 3">
    <name type="scientific">Sporanaerobacter acetigenes DSM 13106</name>
    <dbReference type="NCBI Taxonomy" id="1123281"/>
    <lineage>
        <taxon>Bacteria</taxon>
        <taxon>Bacillati</taxon>
        <taxon>Bacillota</taxon>
        <taxon>Tissierellia</taxon>
        <taxon>Tissierellales</taxon>
        <taxon>Sporanaerobacteraceae</taxon>
        <taxon>Sporanaerobacter</taxon>
    </lineage>
</organism>